<gene>
    <name evidence="1" type="ORF">CH063_04965</name>
</gene>
<dbReference type="AlphaFoldDB" id="H1UXC1"/>
<dbReference type="EMBL" id="CACQ02000483">
    <property type="protein sequence ID" value="CCF32622.1"/>
    <property type="molecule type" value="Genomic_DNA"/>
</dbReference>
<organism evidence="1 2">
    <name type="scientific">Colletotrichum higginsianum (strain IMI 349063)</name>
    <name type="common">Crucifer anthracnose fungus</name>
    <dbReference type="NCBI Taxonomy" id="759273"/>
    <lineage>
        <taxon>Eukaryota</taxon>
        <taxon>Fungi</taxon>
        <taxon>Dikarya</taxon>
        <taxon>Ascomycota</taxon>
        <taxon>Pezizomycotina</taxon>
        <taxon>Sordariomycetes</taxon>
        <taxon>Hypocreomycetidae</taxon>
        <taxon>Glomerellales</taxon>
        <taxon>Glomerellaceae</taxon>
        <taxon>Colletotrichum</taxon>
        <taxon>Colletotrichum destructivum species complex</taxon>
    </lineage>
</organism>
<proteinExistence type="predicted"/>
<protein>
    <submittedName>
        <fullName evidence="1">Uncharacterized protein</fullName>
    </submittedName>
</protein>
<evidence type="ECO:0000313" key="2">
    <source>
        <dbReference type="Proteomes" id="UP000007174"/>
    </source>
</evidence>
<dbReference type="HOGENOM" id="CLU_2108854_0_0_1"/>
<dbReference type="Proteomes" id="UP000007174">
    <property type="component" value="Unassembled WGS sequence"/>
</dbReference>
<accession>H1UXC1</accession>
<evidence type="ECO:0000313" key="1">
    <source>
        <dbReference type="EMBL" id="CCF32622.1"/>
    </source>
</evidence>
<reference evidence="2" key="1">
    <citation type="journal article" date="2012" name="Nat. Genet.">
        <title>Lifestyle transitions in plant pathogenic Colletotrichum fungi deciphered by genome and transcriptome analyses.</title>
        <authorList>
            <person name="O'Connell R.J."/>
            <person name="Thon M.R."/>
            <person name="Hacquard S."/>
            <person name="Amyotte S.G."/>
            <person name="Kleemann J."/>
            <person name="Torres M.F."/>
            <person name="Damm U."/>
            <person name="Buiate E.A."/>
            <person name="Epstein L."/>
            <person name="Alkan N."/>
            <person name="Altmueller J."/>
            <person name="Alvarado-Balderrama L."/>
            <person name="Bauser C.A."/>
            <person name="Becker C."/>
            <person name="Birren B.W."/>
            <person name="Chen Z."/>
            <person name="Choi J."/>
            <person name="Crouch J.A."/>
            <person name="Duvick J.P."/>
            <person name="Farman M.A."/>
            <person name="Gan P."/>
            <person name="Heiman D."/>
            <person name="Henrissat B."/>
            <person name="Howard R.J."/>
            <person name="Kabbage M."/>
            <person name="Koch C."/>
            <person name="Kracher B."/>
            <person name="Kubo Y."/>
            <person name="Law A.D."/>
            <person name="Lebrun M.-H."/>
            <person name="Lee Y.-H."/>
            <person name="Miyara I."/>
            <person name="Moore N."/>
            <person name="Neumann U."/>
            <person name="Nordstroem K."/>
            <person name="Panaccione D.G."/>
            <person name="Panstruga R."/>
            <person name="Place M."/>
            <person name="Proctor R.H."/>
            <person name="Prusky D."/>
            <person name="Rech G."/>
            <person name="Reinhardt R."/>
            <person name="Rollins J.A."/>
            <person name="Rounsley S."/>
            <person name="Schardl C.L."/>
            <person name="Schwartz D.C."/>
            <person name="Shenoy N."/>
            <person name="Shirasu K."/>
            <person name="Sikhakolli U.R."/>
            <person name="Stueber K."/>
            <person name="Sukno S.A."/>
            <person name="Sweigard J.A."/>
            <person name="Takano Y."/>
            <person name="Takahara H."/>
            <person name="Trail F."/>
            <person name="van der Does H.C."/>
            <person name="Voll L.M."/>
            <person name="Will I."/>
            <person name="Young S."/>
            <person name="Zeng Q."/>
            <person name="Zhang J."/>
            <person name="Zhou S."/>
            <person name="Dickman M.B."/>
            <person name="Schulze-Lefert P."/>
            <person name="Ver Loren van Themaat E."/>
            <person name="Ma L.-J."/>
            <person name="Vaillancourt L.J."/>
        </authorList>
    </citation>
    <scope>NUCLEOTIDE SEQUENCE [LARGE SCALE GENOMIC DNA]</scope>
    <source>
        <strain evidence="2">IMI 349063</strain>
    </source>
</reference>
<sequence length="115" mass="12350">MPNPMVGLSFVRLTPKLRSGIMVDFFAGHLSGGRAVQALVAHGHVASRYRRRPQTSTTTSFPFGVQIRAASTVLAFLRISMMASGIGKTAGTRRLDMPLASIATPHTEPDGMHDC</sequence>
<name>H1UXC1_COLHI</name>